<feature type="compositionally biased region" description="Basic and acidic residues" evidence="13">
    <location>
        <begin position="1"/>
        <end position="21"/>
    </location>
</feature>
<dbReference type="STRING" id="2769.R7QKQ0"/>
<protein>
    <recommendedName>
        <fullName evidence="14">RecF/RecN/SMC N-terminal domain-containing protein</fullName>
    </recommendedName>
</protein>
<dbReference type="PANTHER" id="PTHR19306:SF6">
    <property type="entry name" value="STRUCTURAL MAINTENANCE OF CHROMOSOMES PROTEIN 6"/>
    <property type="match status" value="1"/>
</dbReference>
<dbReference type="PhylomeDB" id="R7QKQ0"/>
<dbReference type="GO" id="GO:0000724">
    <property type="term" value="P:double-strand break repair via homologous recombination"/>
    <property type="evidence" value="ECO:0007669"/>
    <property type="project" value="TreeGrafter"/>
</dbReference>
<evidence type="ECO:0000256" key="1">
    <source>
        <dbReference type="ARBA" id="ARBA00004123"/>
    </source>
</evidence>
<keyword evidence="4" id="KW-0158">Chromosome</keyword>
<organism evidence="15 16">
    <name type="scientific">Chondrus crispus</name>
    <name type="common">Carrageen Irish moss</name>
    <name type="synonym">Polymorpha crispa</name>
    <dbReference type="NCBI Taxonomy" id="2769"/>
    <lineage>
        <taxon>Eukaryota</taxon>
        <taxon>Rhodophyta</taxon>
        <taxon>Florideophyceae</taxon>
        <taxon>Rhodymeniophycidae</taxon>
        <taxon>Gigartinales</taxon>
        <taxon>Gigartinaceae</taxon>
        <taxon>Chondrus</taxon>
    </lineage>
</organism>
<dbReference type="AlphaFoldDB" id="R7QKQ0"/>
<evidence type="ECO:0000256" key="10">
    <source>
        <dbReference type="ARBA" id="ARBA00023204"/>
    </source>
</evidence>
<dbReference type="GO" id="GO:0003684">
    <property type="term" value="F:damaged DNA binding"/>
    <property type="evidence" value="ECO:0007669"/>
    <property type="project" value="TreeGrafter"/>
</dbReference>
<evidence type="ECO:0000259" key="14">
    <source>
        <dbReference type="Pfam" id="PF02463"/>
    </source>
</evidence>
<dbReference type="Pfam" id="PF02463">
    <property type="entry name" value="SMC_N"/>
    <property type="match status" value="1"/>
</dbReference>
<evidence type="ECO:0000256" key="2">
    <source>
        <dbReference type="ARBA" id="ARBA00004286"/>
    </source>
</evidence>
<gene>
    <name evidence="15" type="ORF">CHC_T00000096001</name>
</gene>
<accession>R7QKQ0</accession>
<keyword evidence="6" id="KW-0227">DNA damage</keyword>
<evidence type="ECO:0000256" key="5">
    <source>
        <dbReference type="ARBA" id="ARBA00022741"/>
    </source>
</evidence>
<dbReference type="SUPFAM" id="SSF52540">
    <property type="entry name" value="P-loop containing nucleoside triphosphate hydrolases"/>
    <property type="match status" value="1"/>
</dbReference>
<evidence type="ECO:0000313" key="16">
    <source>
        <dbReference type="Proteomes" id="UP000012073"/>
    </source>
</evidence>
<dbReference type="Gene3D" id="3.40.50.300">
    <property type="entry name" value="P-loop containing nucleotide triphosphate hydrolases"/>
    <property type="match status" value="2"/>
</dbReference>
<comment type="subcellular location">
    <subcellularLocation>
        <location evidence="2">Chromosome</location>
    </subcellularLocation>
    <subcellularLocation>
        <location evidence="1">Nucleus</location>
    </subcellularLocation>
</comment>
<dbReference type="Proteomes" id="UP000012073">
    <property type="component" value="Unassembled WGS sequence"/>
</dbReference>
<feature type="region of interest" description="Disordered" evidence="13">
    <location>
        <begin position="913"/>
        <end position="944"/>
    </location>
</feature>
<dbReference type="Gramene" id="CDF39092">
    <property type="protein sequence ID" value="CDF39092"/>
    <property type="gene ID" value="CHC_T00000096001"/>
</dbReference>
<evidence type="ECO:0000256" key="9">
    <source>
        <dbReference type="ARBA" id="ARBA00023172"/>
    </source>
</evidence>
<dbReference type="OMA" id="MCHDHFY"/>
<keyword evidence="11" id="KW-0539">Nucleus</keyword>
<dbReference type="GO" id="GO:0030915">
    <property type="term" value="C:Smc5-Smc6 complex"/>
    <property type="evidence" value="ECO:0007669"/>
    <property type="project" value="TreeGrafter"/>
</dbReference>
<dbReference type="Gene3D" id="1.10.287.1490">
    <property type="match status" value="2"/>
</dbReference>
<evidence type="ECO:0000256" key="7">
    <source>
        <dbReference type="ARBA" id="ARBA00022840"/>
    </source>
</evidence>
<reference evidence="16" key="1">
    <citation type="journal article" date="2013" name="Proc. Natl. Acad. Sci. U.S.A.">
        <title>Genome structure and metabolic features in the red seaweed Chondrus crispus shed light on evolution of the Archaeplastida.</title>
        <authorList>
            <person name="Collen J."/>
            <person name="Porcel B."/>
            <person name="Carre W."/>
            <person name="Ball S.G."/>
            <person name="Chaparro C."/>
            <person name="Tonon T."/>
            <person name="Barbeyron T."/>
            <person name="Michel G."/>
            <person name="Noel B."/>
            <person name="Valentin K."/>
            <person name="Elias M."/>
            <person name="Artiguenave F."/>
            <person name="Arun A."/>
            <person name="Aury J.M."/>
            <person name="Barbosa-Neto J.F."/>
            <person name="Bothwell J.H."/>
            <person name="Bouget F.Y."/>
            <person name="Brillet L."/>
            <person name="Cabello-Hurtado F."/>
            <person name="Capella-Gutierrez S."/>
            <person name="Charrier B."/>
            <person name="Cladiere L."/>
            <person name="Cock J.M."/>
            <person name="Coelho S.M."/>
            <person name="Colleoni C."/>
            <person name="Czjzek M."/>
            <person name="Da Silva C."/>
            <person name="Delage L."/>
            <person name="Denoeud F."/>
            <person name="Deschamps P."/>
            <person name="Dittami S.M."/>
            <person name="Gabaldon T."/>
            <person name="Gachon C.M."/>
            <person name="Groisillier A."/>
            <person name="Herve C."/>
            <person name="Jabbari K."/>
            <person name="Katinka M."/>
            <person name="Kloareg B."/>
            <person name="Kowalczyk N."/>
            <person name="Labadie K."/>
            <person name="Leblanc C."/>
            <person name="Lopez P.J."/>
            <person name="McLachlan D.H."/>
            <person name="Meslet-Cladiere L."/>
            <person name="Moustafa A."/>
            <person name="Nehr Z."/>
            <person name="Nyvall Collen P."/>
            <person name="Panaud O."/>
            <person name="Partensky F."/>
            <person name="Poulain J."/>
            <person name="Rensing S.A."/>
            <person name="Rousvoal S."/>
            <person name="Samson G."/>
            <person name="Symeonidi A."/>
            <person name="Weissenbach J."/>
            <person name="Zambounis A."/>
            <person name="Wincker P."/>
            <person name="Boyen C."/>
        </authorList>
    </citation>
    <scope>NUCLEOTIDE SEQUENCE [LARGE SCALE GENOMIC DNA]</scope>
    <source>
        <strain evidence="16">cv. Stackhouse</strain>
    </source>
</reference>
<evidence type="ECO:0000313" key="15">
    <source>
        <dbReference type="EMBL" id="CDF39092.1"/>
    </source>
</evidence>
<sequence>MPRRGRSQDDLESKLPKRARLDLSYADDEDEDRIEPAPPRAKRGRQSRQLPQNEDEDDIKSVSQQGNATSYAYGSRPSTQRGGARVVPSDGEGDEGTDADDGNDDDEEDEETVQQQIRLSTEKGFAHSGILHSVRLDRFMSHTCFEYMLGPNMNIINGKNGSGKSAIVAALQVGLNGKVGITERAKKLEELIKHGEDSAIITIKLLNRKPPQTENGVVEADLTYKHDVYGDIITIERRITKGTSPNSFAVKAKNKHVKLEEGVTTKQEVQNICDHFGIMVENPVAILTQTKSKEFLAKGKPEQHFKLFQKATLLGPLQDELMNTKIITKQVDSMLKSNVEKAPEAEEKVRKKEEAHQQAQEMMNIDQIIRQAESAFAWTLLQEEEIKLHKYETKTAQEFEPEAEAARVALEKLQTKLDGLKNEQIEHNEKLQEATERSSHLSVSCRDFKRKAQTIKFDIERQRRRIQEFEADRDKYRRDISNANTRMESAREKHFAGQEQKSRIVHEIKQIEATISGLQEKIDSSRKQESSLQADRLPLEDDIRRLKGEGNSLTAEFEGKRRQHMQIASLARNKDDLARFGDGMSHICDQISRNQRRFHRVPIGPIGQFVNIQDESWAAAVEIAIGFNSLRGFIVMDSHDAKVLEGLLPRGGHRPSITIADVGRDRYAVGREDMPDVSSYGHKTILETVEIRHNAVFNLLLDQSHIERQVLSATEDDVTQLGWSRIPNMKMVWNKRCDRAYSRNGSNVFRNGHRPIARILTKDMRPYLKSLDEELNNLKRELSTHKASVQDAEVRLRDLDSSVRSVRLEIDRCEKQIADLSRRRTTLEDQLSQAENAFDPTPFEQEISGYEAQMQESEASRSRALSEIVALEDAHVKASDEASEASKALRQANETTQEASSKLEVVHDQMARVKSKSRQRRTEHIQAQDKVSRAHQEIDSQKGKVAETMVQARNTGDCPENIDPSVKSSSAWGRYLTTQKRRLETEQERRGGRTAGEIELDYLESKKKHDENVQFRERVKYYVKMLKRGTNYREDLLIKLHSSLKKMVKANFRRFLSTRGHSGSISFGKSTGGVPTLRLSTEMGTHQKVDGERHRTDDLRTLSGGEKSYTTLCFILALAEICQTPIRVMDEIDVFQDEASRHASFTTITQFCTQYLSNRQIIIITPLALPNFTSNESVRVVRLPDPLRQEGRGRQTIMDTFMGESNE</sequence>
<feature type="domain" description="RecF/RecN/SMC N-terminal" evidence="14">
    <location>
        <begin position="131"/>
        <end position="1165"/>
    </location>
</feature>
<dbReference type="PANTHER" id="PTHR19306">
    <property type="entry name" value="STRUCTURAL MAINTENANCE OF CHROMOSOMES 5,6 SMC5, SMC6"/>
    <property type="match status" value="1"/>
</dbReference>
<dbReference type="GO" id="GO:0005524">
    <property type="term" value="F:ATP binding"/>
    <property type="evidence" value="ECO:0007669"/>
    <property type="project" value="UniProtKB-KW"/>
</dbReference>
<evidence type="ECO:0000256" key="11">
    <source>
        <dbReference type="ARBA" id="ARBA00023242"/>
    </source>
</evidence>
<dbReference type="GeneID" id="17326739"/>
<comment type="similarity">
    <text evidence="3">Belongs to the SMC family. SMC6 subfamily.</text>
</comment>
<feature type="compositionally biased region" description="Polar residues" evidence="13">
    <location>
        <begin position="61"/>
        <end position="81"/>
    </location>
</feature>
<evidence type="ECO:0000256" key="13">
    <source>
        <dbReference type="SAM" id="MobiDB-lite"/>
    </source>
</evidence>
<dbReference type="EMBL" id="HG002000">
    <property type="protein sequence ID" value="CDF39092.1"/>
    <property type="molecule type" value="Genomic_DNA"/>
</dbReference>
<feature type="coiled-coil region" evidence="12">
    <location>
        <begin position="768"/>
        <end position="895"/>
    </location>
</feature>
<feature type="coiled-coil region" evidence="12">
    <location>
        <begin position="403"/>
        <end position="528"/>
    </location>
</feature>
<dbReference type="SUPFAM" id="SSF57997">
    <property type="entry name" value="Tropomyosin"/>
    <property type="match status" value="1"/>
</dbReference>
<evidence type="ECO:0000256" key="12">
    <source>
        <dbReference type="SAM" id="Coils"/>
    </source>
</evidence>
<proteinExistence type="inferred from homology"/>
<name>R7QKQ0_CHOCR</name>
<dbReference type="OrthoDB" id="10072614at2759"/>
<dbReference type="GO" id="GO:0003697">
    <property type="term" value="F:single-stranded DNA binding"/>
    <property type="evidence" value="ECO:0007669"/>
    <property type="project" value="TreeGrafter"/>
</dbReference>
<dbReference type="GO" id="GO:0005634">
    <property type="term" value="C:nucleus"/>
    <property type="evidence" value="ECO:0007669"/>
    <property type="project" value="UniProtKB-SubCell"/>
</dbReference>
<keyword evidence="16" id="KW-1185">Reference proteome</keyword>
<dbReference type="InterPro" id="IPR003395">
    <property type="entry name" value="RecF/RecN/SMC_N"/>
</dbReference>
<evidence type="ECO:0000256" key="4">
    <source>
        <dbReference type="ARBA" id="ARBA00022454"/>
    </source>
</evidence>
<keyword evidence="9" id="KW-0233">DNA recombination</keyword>
<dbReference type="KEGG" id="ccp:CHC_T00000096001"/>
<dbReference type="InterPro" id="IPR027417">
    <property type="entry name" value="P-loop_NTPase"/>
</dbReference>
<keyword evidence="5" id="KW-0547">Nucleotide-binding</keyword>
<feature type="region of interest" description="Disordered" evidence="13">
    <location>
        <begin position="1"/>
        <end position="115"/>
    </location>
</feature>
<keyword evidence="10" id="KW-0234">DNA repair</keyword>
<keyword evidence="7" id="KW-0067">ATP-binding</keyword>
<feature type="compositionally biased region" description="Basic and acidic residues" evidence="13">
    <location>
        <begin position="920"/>
        <end position="944"/>
    </location>
</feature>
<evidence type="ECO:0000256" key="6">
    <source>
        <dbReference type="ARBA" id="ARBA00022763"/>
    </source>
</evidence>
<feature type="compositionally biased region" description="Acidic residues" evidence="13">
    <location>
        <begin position="91"/>
        <end position="112"/>
    </location>
</feature>
<keyword evidence="8 12" id="KW-0175">Coiled coil</keyword>
<dbReference type="RefSeq" id="XP_005719003.1">
    <property type="nucleotide sequence ID" value="XM_005718946.1"/>
</dbReference>
<evidence type="ECO:0000256" key="3">
    <source>
        <dbReference type="ARBA" id="ARBA00006793"/>
    </source>
</evidence>
<evidence type="ECO:0000256" key="8">
    <source>
        <dbReference type="ARBA" id="ARBA00023054"/>
    </source>
</evidence>
<dbReference type="GO" id="GO:0035861">
    <property type="term" value="C:site of double-strand break"/>
    <property type="evidence" value="ECO:0007669"/>
    <property type="project" value="TreeGrafter"/>
</dbReference>